<accession>A0ABS1K7Y9</accession>
<protein>
    <recommendedName>
        <fullName evidence="3">Bacteriocin-type signal sequence-containing protein</fullName>
    </recommendedName>
</protein>
<dbReference type="EMBL" id="JAERSF010000001">
    <property type="protein sequence ID" value="MBL0735413.1"/>
    <property type="molecule type" value="Genomic_DNA"/>
</dbReference>
<organism evidence="1 2">
    <name type="scientific">Flavobacterium tagetis</name>
    <dbReference type="NCBI Taxonomy" id="2801336"/>
    <lineage>
        <taxon>Bacteria</taxon>
        <taxon>Pseudomonadati</taxon>
        <taxon>Bacteroidota</taxon>
        <taxon>Flavobacteriia</taxon>
        <taxon>Flavobacteriales</taxon>
        <taxon>Flavobacteriaceae</taxon>
        <taxon>Flavobacterium</taxon>
    </lineage>
</organism>
<dbReference type="RefSeq" id="WP_201998314.1">
    <property type="nucleotide sequence ID" value="NZ_JAERSF010000001.1"/>
</dbReference>
<sequence length="64" mass="6976">MENFKKSWLIVNKDKFVGGFSSLTDDQLSKIKGGQKDAENSNDTCLNGICTGNNGDCTNKIQCT</sequence>
<reference evidence="1 2" key="1">
    <citation type="submission" date="2021-01" db="EMBL/GenBank/DDBJ databases">
        <title>Genome seq and assembly of Flavobacterium sp. GN10.</title>
        <authorList>
            <person name="Chhetri G."/>
        </authorList>
    </citation>
    <scope>NUCLEOTIDE SEQUENCE [LARGE SCALE GENOMIC DNA]</scope>
    <source>
        <strain evidence="1 2">GN10</strain>
    </source>
</reference>
<keyword evidence="2" id="KW-1185">Reference proteome</keyword>
<name>A0ABS1K7Y9_9FLAO</name>
<comment type="caution">
    <text evidence="1">The sequence shown here is derived from an EMBL/GenBank/DDBJ whole genome shotgun (WGS) entry which is preliminary data.</text>
</comment>
<evidence type="ECO:0000313" key="1">
    <source>
        <dbReference type="EMBL" id="MBL0735413.1"/>
    </source>
</evidence>
<proteinExistence type="predicted"/>
<evidence type="ECO:0008006" key="3">
    <source>
        <dbReference type="Google" id="ProtNLM"/>
    </source>
</evidence>
<evidence type="ECO:0000313" key="2">
    <source>
        <dbReference type="Proteomes" id="UP000603728"/>
    </source>
</evidence>
<dbReference type="Proteomes" id="UP000603728">
    <property type="component" value="Unassembled WGS sequence"/>
</dbReference>
<gene>
    <name evidence="1" type="ORF">JI750_00825</name>
</gene>